<keyword evidence="4" id="KW-1185">Reference proteome</keyword>
<gene>
    <name evidence="3" type="ordered locus">PTH_2859</name>
</gene>
<keyword evidence="1" id="KW-1133">Transmembrane helix</keyword>
<dbReference type="KEGG" id="pth:PTH_2859"/>
<dbReference type="STRING" id="370438.PTH_2859"/>
<feature type="domain" description="Peptidase MA-like" evidence="2">
    <location>
        <begin position="172"/>
        <end position="299"/>
    </location>
</feature>
<evidence type="ECO:0000313" key="4">
    <source>
        <dbReference type="Proteomes" id="UP000006556"/>
    </source>
</evidence>
<proteinExistence type="predicted"/>
<name>A5CY83_PELTS</name>
<feature type="transmembrane region" description="Helical" evidence="1">
    <location>
        <begin position="20"/>
        <end position="41"/>
    </location>
</feature>
<dbReference type="eggNOG" id="COG0308">
    <property type="taxonomic scope" value="Bacteria"/>
</dbReference>
<keyword evidence="1" id="KW-0472">Membrane</keyword>
<evidence type="ECO:0000313" key="3">
    <source>
        <dbReference type="EMBL" id="BAF61040.1"/>
    </source>
</evidence>
<evidence type="ECO:0000256" key="1">
    <source>
        <dbReference type="SAM" id="Phobius"/>
    </source>
</evidence>
<dbReference type="AlphaFoldDB" id="A5CY83"/>
<dbReference type="InterPro" id="IPR039568">
    <property type="entry name" value="Peptidase_MA-like_dom"/>
</dbReference>
<dbReference type="HOGENOM" id="CLU_079582_0_0_9"/>
<dbReference type="Pfam" id="PF13485">
    <property type="entry name" value="Peptidase_MA_2"/>
    <property type="match status" value="1"/>
</dbReference>
<reference evidence="4" key="1">
    <citation type="journal article" date="2008" name="Genome Res.">
        <title>The genome of Pelotomaculum thermopropionicum reveals niche-associated evolution in anaerobic microbiota.</title>
        <authorList>
            <person name="Kosaka T."/>
            <person name="Kato S."/>
            <person name="Shimoyama T."/>
            <person name="Ishii S."/>
            <person name="Abe T."/>
            <person name="Watanabe K."/>
        </authorList>
    </citation>
    <scope>NUCLEOTIDE SEQUENCE [LARGE SCALE GENOMIC DNA]</scope>
    <source>
        <strain evidence="4">DSM 13744 / JCM 10971 / SI</strain>
    </source>
</reference>
<organism evidence="3 4">
    <name type="scientific">Pelotomaculum thermopropionicum (strain DSM 13744 / JCM 10971 / SI)</name>
    <dbReference type="NCBI Taxonomy" id="370438"/>
    <lineage>
        <taxon>Bacteria</taxon>
        <taxon>Bacillati</taxon>
        <taxon>Bacillota</taxon>
        <taxon>Clostridia</taxon>
        <taxon>Eubacteriales</taxon>
        <taxon>Desulfotomaculaceae</taxon>
        <taxon>Pelotomaculum</taxon>
    </lineage>
</organism>
<dbReference type="Proteomes" id="UP000006556">
    <property type="component" value="Chromosome"/>
</dbReference>
<protein>
    <recommendedName>
        <fullName evidence="2">Peptidase MA-like domain-containing protein</fullName>
    </recommendedName>
</protein>
<accession>A5CY83</accession>
<dbReference type="EMBL" id="AP009389">
    <property type="protein sequence ID" value="BAF61040.1"/>
    <property type="molecule type" value="Genomic_DNA"/>
</dbReference>
<sequence>MEQAVQNAVQNVVNGSPAPLFLFKTAKIAAVLTVLAIALLWKCPANVKFYAYGAARELLKTHAVIAARGMDRMTSEHFFIKFKPEEREMAGLVLETAERFYRPVTEDFGFVPRRRIPIILYSSKEELNKSFGWEAKESAMGVYWAGAIRVLSPAAWIGETEPGRVREAFASAGPMAHELAHLMVDYLTGGNYPRWFTEGLAQYEEHKLTGFEFDDPAGSLRQPLYSMNELTYNFDSLPNQSLAYRESLAAVRYIAYRYGEGALAGLLRELGAGKDFGRAVREVLHLDEGRFEAEWQEWARRNNA</sequence>
<keyword evidence="1" id="KW-0812">Transmembrane</keyword>
<evidence type="ECO:0000259" key="2">
    <source>
        <dbReference type="Pfam" id="PF13485"/>
    </source>
</evidence>